<keyword evidence="7" id="KW-1185">Reference proteome</keyword>
<dbReference type="InterPro" id="IPR027417">
    <property type="entry name" value="P-loop_NTPase"/>
</dbReference>
<evidence type="ECO:0000313" key="7">
    <source>
        <dbReference type="Proteomes" id="UP000030647"/>
    </source>
</evidence>
<dbReference type="GO" id="GO:0005524">
    <property type="term" value="F:ATP binding"/>
    <property type="evidence" value="ECO:0007669"/>
    <property type="project" value="UniProtKB-KW"/>
</dbReference>
<keyword evidence="3" id="KW-0547">Nucleotide-binding</keyword>
<dbReference type="STRING" id="1231336.L248_3158"/>
<evidence type="ECO:0000259" key="5">
    <source>
        <dbReference type="PROSITE" id="PS50893"/>
    </source>
</evidence>
<dbReference type="PANTHER" id="PTHR42734:SF5">
    <property type="entry name" value="IRON TRANSPORT SYSTEM ATP-BINDING PROTEIN HI_0361-RELATED"/>
    <property type="match status" value="1"/>
</dbReference>
<dbReference type="InterPro" id="IPR003439">
    <property type="entry name" value="ABC_transporter-like_ATP-bd"/>
</dbReference>
<dbReference type="eggNOG" id="COG1121">
    <property type="taxonomic scope" value="Bacteria"/>
</dbReference>
<dbReference type="InterPro" id="IPR050153">
    <property type="entry name" value="Metal_Ion_Import_ABC"/>
</dbReference>
<dbReference type="Proteomes" id="UP000030647">
    <property type="component" value="Unassembled WGS sequence"/>
</dbReference>
<sequence>MTKPSKGLMLMLEITDLTVGYSTTPIIERLTVALADGRLTGVIGANGAGKSTLLKTIVGLIPVRSGRILYHDRPIRENQRQIGYVAQHAAIDTTFPITVRETVLLGAYPRLGWGRQPSRQDRLDAEDALAAVELTDLGERPLTALSGGQRQRVYIARAILQDAPLVLLDEPFAGIDVHSEAVIMAILRQWRAAGKTVLVVHHDLNKVRQYFDDLLILAPGRGVIDHGQVNQVFTPANIAQAFSPDMESLFNAPETEVAQ</sequence>
<dbReference type="PROSITE" id="PS50893">
    <property type="entry name" value="ABC_TRANSPORTER_2"/>
    <property type="match status" value="1"/>
</dbReference>
<organism evidence="6 7">
    <name type="scientific">Schleiferilactobacillus shenzhenensis LY-73</name>
    <dbReference type="NCBI Taxonomy" id="1231336"/>
    <lineage>
        <taxon>Bacteria</taxon>
        <taxon>Bacillati</taxon>
        <taxon>Bacillota</taxon>
        <taxon>Bacilli</taxon>
        <taxon>Lactobacillales</taxon>
        <taxon>Lactobacillaceae</taxon>
        <taxon>Schleiferilactobacillus</taxon>
    </lineage>
</organism>
<evidence type="ECO:0000256" key="2">
    <source>
        <dbReference type="ARBA" id="ARBA00022448"/>
    </source>
</evidence>
<dbReference type="Gene3D" id="3.40.50.300">
    <property type="entry name" value="P-loop containing nucleotide triphosphate hydrolases"/>
    <property type="match status" value="1"/>
</dbReference>
<dbReference type="Pfam" id="PF00005">
    <property type="entry name" value="ABC_tran"/>
    <property type="match status" value="1"/>
</dbReference>
<evidence type="ECO:0000256" key="4">
    <source>
        <dbReference type="ARBA" id="ARBA00022840"/>
    </source>
</evidence>
<dbReference type="GO" id="GO:0016887">
    <property type="term" value="F:ATP hydrolysis activity"/>
    <property type="evidence" value="ECO:0007669"/>
    <property type="project" value="InterPro"/>
</dbReference>
<protein>
    <submittedName>
        <fullName evidence="6">MntB</fullName>
    </submittedName>
</protein>
<gene>
    <name evidence="6" type="primary">mntB</name>
    <name evidence="6" type="ORF">L248_3158</name>
</gene>
<dbReference type="PANTHER" id="PTHR42734">
    <property type="entry name" value="METAL TRANSPORT SYSTEM ATP-BINDING PROTEIN TM_0124-RELATED"/>
    <property type="match status" value="1"/>
</dbReference>
<dbReference type="FunFam" id="3.40.50.300:FF:000134">
    <property type="entry name" value="Iron-enterobactin ABC transporter ATP-binding protein"/>
    <property type="match status" value="1"/>
</dbReference>
<dbReference type="InterPro" id="IPR003593">
    <property type="entry name" value="AAA+_ATPase"/>
</dbReference>
<feature type="domain" description="ABC transporter" evidence="5">
    <location>
        <begin position="12"/>
        <end position="244"/>
    </location>
</feature>
<dbReference type="HOGENOM" id="CLU_000604_1_11_9"/>
<evidence type="ECO:0000256" key="1">
    <source>
        <dbReference type="ARBA" id="ARBA00005417"/>
    </source>
</evidence>
<accession>U4TJJ0</accession>
<dbReference type="CDD" id="cd03235">
    <property type="entry name" value="ABC_Metallic_Cations"/>
    <property type="match status" value="1"/>
</dbReference>
<keyword evidence="4" id="KW-0067">ATP-binding</keyword>
<proteinExistence type="inferred from homology"/>
<comment type="similarity">
    <text evidence="1">Belongs to the ABC transporter superfamily.</text>
</comment>
<keyword evidence="2" id="KW-0813">Transport</keyword>
<dbReference type="EMBL" id="KI271590">
    <property type="protein sequence ID" value="ERL64996.1"/>
    <property type="molecule type" value="Genomic_DNA"/>
</dbReference>
<dbReference type="SMART" id="SM00382">
    <property type="entry name" value="AAA"/>
    <property type="match status" value="1"/>
</dbReference>
<evidence type="ECO:0000313" key="6">
    <source>
        <dbReference type="EMBL" id="ERL64996.1"/>
    </source>
</evidence>
<dbReference type="SUPFAM" id="SSF52540">
    <property type="entry name" value="P-loop containing nucleoside triphosphate hydrolases"/>
    <property type="match status" value="1"/>
</dbReference>
<name>U4TJJ0_9LACO</name>
<dbReference type="AlphaFoldDB" id="U4TJJ0"/>
<reference evidence="7" key="1">
    <citation type="journal article" date="2013" name="Genome Announc.">
        <title>Whole-Genome Sequencing of Lactobacillus shenzhenensis Strain LY-73T.</title>
        <authorList>
            <person name="Lin Z."/>
            <person name="Liu Z."/>
            <person name="Yang R."/>
            <person name="Zou Y."/>
            <person name="Wan D."/>
            <person name="Chen J."/>
            <person name="Guo M."/>
            <person name="Zhao J."/>
            <person name="Fang C."/>
            <person name="Yang R."/>
            <person name="Liu F."/>
        </authorList>
    </citation>
    <scope>NUCLEOTIDE SEQUENCE [LARGE SCALE GENOMIC DNA]</scope>
    <source>
        <strain evidence="7">LY-73</strain>
    </source>
</reference>
<evidence type="ECO:0000256" key="3">
    <source>
        <dbReference type="ARBA" id="ARBA00022741"/>
    </source>
</evidence>